<dbReference type="InterPro" id="IPR020476">
    <property type="entry name" value="Nudix_hydrolase"/>
</dbReference>
<evidence type="ECO:0000256" key="2">
    <source>
        <dbReference type="ARBA" id="ARBA00022801"/>
    </source>
</evidence>
<comment type="caution">
    <text evidence="5">The sequence shown here is derived from an EMBL/GenBank/DDBJ whole genome shotgun (WGS) entry which is preliminary data.</text>
</comment>
<evidence type="ECO:0000313" key="6">
    <source>
        <dbReference type="Proteomes" id="UP001630969"/>
    </source>
</evidence>
<dbReference type="GeneID" id="97219712"/>
<dbReference type="Gene3D" id="3.90.79.10">
    <property type="entry name" value="Nucleoside Triphosphate Pyrophosphohydrolase"/>
    <property type="match status" value="1"/>
</dbReference>
<dbReference type="RefSeq" id="WP_392445182.1">
    <property type="nucleotide sequence ID" value="NZ_JBGWZZ010000001.1"/>
</dbReference>
<dbReference type="Pfam" id="PF00293">
    <property type="entry name" value="NUDIX"/>
    <property type="match status" value="1"/>
</dbReference>
<dbReference type="PROSITE" id="PS00893">
    <property type="entry name" value="NUDIX_BOX"/>
    <property type="match status" value="1"/>
</dbReference>
<gene>
    <name evidence="5" type="ORF">ACEUDJ_06395</name>
</gene>
<dbReference type="InterPro" id="IPR000086">
    <property type="entry name" value="NUDIX_hydrolase_dom"/>
</dbReference>
<dbReference type="Proteomes" id="UP001630969">
    <property type="component" value="Unassembled WGS sequence"/>
</dbReference>
<dbReference type="PANTHER" id="PTHR43046">
    <property type="entry name" value="GDP-MANNOSE MANNOSYL HYDROLASE"/>
    <property type="match status" value="1"/>
</dbReference>
<reference evidence="5 6" key="1">
    <citation type="submission" date="2024-09" db="EMBL/GenBank/DDBJ databases">
        <title>Aeromonas strains Genome sequencing and assembly.</title>
        <authorList>
            <person name="Hu X."/>
            <person name="Tang B."/>
        </authorList>
    </citation>
    <scope>NUCLEOTIDE SEQUENCE [LARGE SCALE GENOMIC DNA]</scope>
    <source>
        <strain evidence="5 6">NB23SCDHY001</strain>
    </source>
</reference>
<evidence type="ECO:0000256" key="3">
    <source>
        <dbReference type="RuleBase" id="RU003476"/>
    </source>
</evidence>
<feature type="domain" description="Nudix hydrolase" evidence="4">
    <location>
        <begin position="30"/>
        <end position="173"/>
    </location>
</feature>
<proteinExistence type="inferred from homology"/>
<dbReference type="CDD" id="cd02883">
    <property type="entry name" value="NUDIX_Hydrolase"/>
    <property type="match status" value="1"/>
</dbReference>
<dbReference type="PROSITE" id="PS51462">
    <property type="entry name" value="NUDIX"/>
    <property type="match status" value="1"/>
</dbReference>
<evidence type="ECO:0000259" key="4">
    <source>
        <dbReference type="PROSITE" id="PS51462"/>
    </source>
</evidence>
<dbReference type="InterPro" id="IPR020084">
    <property type="entry name" value="NUDIX_hydrolase_CS"/>
</dbReference>
<comment type="cofactor">
    <cofactor evidence="1">
        <name>Mg(2+)</name>
        <dbReference type="ChEBI" id="CHEBI:18420"/>
    </cofactor>
</comment>
<dbReference type="EMBL" id="JBGXBU010000001">
    <property type="protein sequence ID" value="MFM4892503.1"/>
    <property type="molecule type" value="Genomic_DNA"/>
</dbReference>
<name>A0ABW9GRD7_9GAMM</name>
<protein>
    <submittedName>
        <fullName evidence="5">NUDIX hydrolase</fullName>
        <ecNumber evidence="5">3.6.-.-</ecNumber>
    </submittedName>
</protein>
<accession>A0ABW9GRD7</accession>
<keyword evidence="2 3" id="KW-0378">Hydrolase</keyword>
<dbReference type="InterPro" id="IPR015797">
    <property type="entry name" value="NUDIX_hydrolase-like_dom_sf"/>
</dbReference>
<sequence>MSTQDPDTLKLSPFSLRLMHGDFPRLERLLERVTVRAVVLRGEELLLVHSRVNGDFMFPGGGVEPGESHRDALARELREECGAELLAQGALLGETREYRSAREPDYDAYCIRSLYYLCQVAESRSQPRLQAYEQRLGFSADWHAMEEALHNNQWLLGGRCPQWTHRETRVLAQLHRWHSEGLLGPL</sequence>
<keyword evidence="6" id="KW-1185">Reference proteome</keyword>
<comment type="similarity">
    <text evidence="3">Belongs to the Nudix hydrolase family.</text>
</comment>
<dbReference type="PANTHER" id="PTHR43046:SF15">
    <property type="entry name" value="MUTT_NUDIX FAMILY PROTEIN"/>
    <property type="match status" value="1"/>
</dbReference>
<dbReference type="SUPFAM" id="SSF55811">
    <property type="entry name" value="Nudix"/>
    <property type="match status" value="1"/>
</dbReference>
<evidence type="ECO:0000256" key="1">
    <source>
        <dbReference type="ARBA" id="ARBA00001946"/>
    </source>
</evidence>
<dbReference type="EC" id="3.6.-.-" evidence="5"/>
<dbReference type="PRINTS" id="PR00502">
    <property type="entry name" value="NUDIXFAMILY"/>
</dbReference>
<dbReference type="GO" id="GO:0016787">
    <property type="term" value="F:hydrolase activity"/>
    <property type="evidence" value="ECO:0007669"/>
    <property type="project" value="UniProtKB-KW"/>
</dbReference>
<evidence type="ECO:0000313" key="5">
    <source>
        <dbReference type="EMBL" id="MFM4892503.1"/>
    </source>
</evidence>
<organism evidence="5 6">
    <name type="scientific">Aeromonas bivalvium</name>
    <dbReference type="NCBI Taxonomy" id="440079"/>
    <lineage>
        <taxon>Bacteria</taxon>
        <taxon>Pseudomonadati</taxon>
        <taxon>Pseudomonadota</taxon>
        <taxon>Gammaproteobacteria</taxon>
        <taxon>Aeromonadales</taxon>
        <taxon>Aeromonadaceae</taxon>
        <taxon>Aeromonas</taxon>
    </lineage>
</organism>